<dbReference type="Pfam" id="PF02458">
    <property type="entry name" value="Transferase"/>
    <property type="match status" value="1"/>
</dbReference>
<sequence length="118" mass="13030">IPLHGVDAVIPPFRFTVLWHFSPPPNNILINDVLDKLKSSLAQALELYPPLAGTVHLDSNDNYYIDLNDSDGPGTPFYFENKNIPYVNHNSNEGLSARVENKSGPLTSETSVLVIKVT</sequence>
<organism evidence="1 2">
    <name type="scientific">Phascolomyces articulosus</name>
    <dbReference type="NCBI Taxonomy" id="60185"/>
    <lineage>
        <taxon>Eukaryota</taxon>
        <taxon>Fungi</taxon>
        <taxon>Fungi incertae sedis</taxon>
        <taxon>Mucoromycota</taxon>
        <taxon>Mucoromycotina</taxon>
        <taxon>Mucoromycetes</taxon>
        <taxon>Mucorales</taxon>
        <taxon>Lichtheimiaceae</taxon>
        <taxon>Phascolomyces</taxon>
    </lineage>
</organism>
<reference evidence="1" key="2">
    <citation type="submission" date="2023-02" db="EMBL/GenBank/DDBJ databases">
        <authorList>
            <consortium name="DOE Joint Genome Institute"/>
            <person name="Mondo S.J."/>
            <person name="Chang Y."/>
            <person name="Wang Y."/>
            <person name="Ahrendt S."/>
            <person name="Andreopoulos W."/>
            <person name="Barry K."/>
            <person name="Beard J."/>
            <person name="Benny G.L."/>
            <person name="Blankenship S."/>
            <person name="Bonito G."/>
            <person name="Cuomo C."/>
            <person name="Desiro A."/>
            <person name="Gervers K.A."/>
            <person name="Hundley H."/>
            <person name="Kuo A."/>
            <person name="LaButti K."/>
            <person name="Lang B.F."/>
            <person name="Lipzen A."/>
            <person name="O'Donnell K."/>
            <person name="Pangilinan J."/>
            <person name="Reynolds N."/>
            <person name="Sandor L."/>
            <person name="Smith M.W."/>
            <person name="Tsang A."/>
            <person name="Grigoriev I.V."/>
            <person name="Stajich J.E."/>
            <person name="Spatafora J.W."/>
        </authorList>
    </citation>
    <scope>NUCLEOTIDE SEQUENCE</scope>
    <source>
        <strain evidence="1">RSA 2281</strain>
    </source>
</reference>
<proteinExistence type="predicted"/>
<comment type="caution">
    <text evidence="1">The sequence shown here is derived from an EMBL/GenBank/DDBJ whole genome shotgun (WGS) entry which is preliminary data.</text>
</comment>
<gene>
    <name evidence="1" type="ORF">BDA99DRAFT_408737</name>
</gene>
<dbReference type="AlphaFoldDB" id="A0AAD5JS68"/>
<dbReference type="Gene3D" id="3.30.559.10">
    <property type="entry name" value="Chloramphenicol acetyltransferase-like domain"/>
    <property type="match status" value="1"/>
</dbReference>
<accession>A0AAD5JS68</accession>
<dbReference type="Proteomes" id="UP001209540">
    <property type="component" value="Unassembled WGS sequence"/>
</dbReference>
<protein>
    <submittedName>
        <fullName evidence="1">Uncharacterized protein</fullName>
    </submittedName>
</protein>
<evidence type="ECO:0000313" key="1">
    <source>
        <dbReference type="EMBL" id="KAI9251033.1"/>
    </source>
</evidence>
<dbReference type="EMBL" id="JAIXMP010000031">
    <property type="protein sequence ID" value="KAI9251033.1"/>
    <property type="molecule type" value="Genomic_DNA"/>
</dbReference>
<feature type="non-terminal residue" evidence="1">
    <location>
        <position position="1"/>
    </location>
</feature>
<reference evidence="1" key="1">
    <citation type="journal article" date="2022" name="IScience">
        <title>Evolution of zygomycete secretomes and the origins of terrestrial fungal ecologies.</title>
        <authorList>
            <person name="Chang Y."/>
            <person name="Wang Y."/>
            <person name="Mondo S."/>
            <person name="Ahrendt S."/>
            <person name="Andreopoulos W."/>
            <person name="Barry K."/>
            <person name="Beard J."/>
            <person name="Benny G.L."/>
            <person name="Blankenship S."/>
            <person name="Bonito G."/>
            <person name="Cuomo C."/>
            <person name="Desiro A."/>
            <person name="Gervers K.A."/>
            <person name="Hundley H."/>
            <person name="Kuo A."/>
            <person name="LaButti K."/>
            <person name="Lang B.F."/>
            <person name="Lipzen A."/>
            <person name="O'Donnell K."/>
            <person name="Pangilinan J."/>
            <person name="Reynolds N."/>
            <person name="Sandor L."/>
            <person name="Smith M.E."/>
            <person name="Tsang A."/>
            <person name="Grigoriev I.V."/>
            <person name="Stajich J.E."/>
            <person name="Spatafora J.W."/>
        </authorList>
    </citation>
    <scope>NUCLEOTIDE SEQUENCE</scope>
    <source>
        <strain evidence="1">RSA 2281</strain>
    </source>
</reference>
<name>A0AAD5JS68_9FUNG</name>
<keyword evidence="2" id="KW-1185">Reference proteome</keyword>
<evidence type="ECO:0000313" key="2">
    <source>
        <dbReference type="Proteomes" id="UP001209540"/>
    </source>
</evidence>
<feature type="non-terminal residue" evidence="1">
    <location>
        <position position="118"/>
    </location>
</feature>
<dbReference type="InterPro" id="IPR023213">
    <property type="entry name" value="CAT-like_dom_sf"/>
</dbReference>